<gene>
    <name evidence="1" type="ORF">EEDITHA_LOCUS19208</name>
</gene>
<dbReference type="GO" id="GO:0005634">
    <property type="term" value="C:nucleus"/>
    <property type="evidence" value="ECO:0007669"/>
    <property type="project" value="TreeGrafter"/>
</dbReference>
<comment type="caution">
    <text evidence="1">The sequence shown here is derived from an EMBL/GenBank/DDBJ whole genome shotgun (WGS) entry which is preliminary data.</text>
</comment>
<dbReference type="InterPro" id="IPR050517">
    <property type="entry name" value="DDR_Repair_Kinase"/>
</dbReference>
<dbReference type="GO" id="GO:0035267">
    <property type="term" value="C:NuA4 histone acetyltransferase complex"/>
    <property type="evidence" value="ECO:0007669"/>
    <property type="project" value="TreeGrafter"/>
</dbReference>
<proteinExistence type="predicted"/>
<organism evidence="1 2">
    <name type="scientific">Euphydryas editha</name>
    <name type="common">Edith's checkerspot</name>
    <dbReference type="NCBI Taxonomy" id="104508"/>
    <lineage>
        <taxon>Eukaryota</taxon>
        <taxon>Metazoa</taxon>
        <taxon>Ecdysozoa</taxon>
        <taxon>Arthropoda</taxon>
        <taxon>Hexapoda</taxon>
        <taxon>Insecta</taxon>
        <taxon>Pterygota</taxon>
        <taxon>Neoptera</taxon>
        <taxon>Endopterygota</taxon>
        <taxon>Lepidoptera</taxon>
        <taxon>Glossata</taxon>
        <taxon>Ditrysia</taxon>
        <taxon>Papilionoidea</taxon>
        <taxon>Nymphalidae</taxon>
        <taxon>Nymphalinae</taxon>
        <taxon>Euphydryas</taxon>
    </lineage>
</organism>
<keyword evidence="2" id="KW-1185">Reference proteome</keyword>
<dbReference type="Proteomes" id="UP001153954">
    <property type="component" value="Unassembled WGS sequence"/>
</dbReference>
<name>A0AAU9V3T3_EUPED</name>
<dbReference type="GO" id="GO:0006355">
    <property type="term" value="P:regulation of DNA-templated transcription"/>
    <property type="evidence" value="ECO:0007669"/>
    <property type="project" value="TreeGrafter"/>
</dbReference>
<sequence>MTVETRKTFIGTILVGLIEKTNDAKVMKAITRMVEEWVKWKGAAAVAAPSLREKSILLVKLMQYVEKRFPDDLELNAHFLDLINYVYRDENLKMTELSMKLEPAFLAGLRCPQPHIRAKFFEVFDSSVRRRIYDRMLYIICTQNWEHIGQHFWIKQCLELLLVTCVSNSQIRLSNSKYLLPNITAVINWAGSEERKSFVIFSNVKEESADGFSDSLDPEKEDVLDMDLDSSSNQKDDLTKNVPNRHRALGQIVSKQSEFLELARRVRTEQLVVAAAQLAHMDDALAHHMWLRLAPALWAAFDERQLATITSEIVPFIISGIHVIQRDQPLSALNTFVEALARCNPPVAIKPSMMKYLGKTHNLWHRMTLNLEQMAIDQASGRTVREALEIYDYDVETTTPTEILDSLSDMYELLQEEDMWSGLWLKHARYRETNVAIAYEQQGFFEQAQAAYDVAMVKLKQEYSTNPSSFNMNKECNLWTQHWLKCAKELNQWDSLLDLGLSRTARDPFLILESSWRNPNWPTMKDALTEVEFSSPKELGKLCSNELELGSIVL</sequence>
<dbReference type="PANTHER" id="PTHR11139">
    <property type="entry name" value="ATAXIA TELANGIECTASIA MUTATED ATM -RELATED"/>
    <property type="match status" value="1"/>
</dbReference>
<evidence type="ECO:0008006" key="3">
    <source>
        <dbReference type="Google" id="ProtNLM"/>
    </source>
</evidence>
<dbReference type="InterPro" id="IPR046805">
    <property type="entry name" value="Tra1_ring"/>
</dbReference>
<dbReference type="GO" id="GO:0006281">
    <property type="term" value="P:DNA repair"/>
    <property type="evidence" value="ECO:0007669"/>
    <property type="project" value="TreeGrafter"/>
</dbReference>
<reference evidence="1" key="1">
    <citation type="submission" date="2022-03" db="EMBL/GenBank/DDBJ databases">
        <authorList>
            <person name="Tunstrom K."/>
        </authorList>
    </citation>
    <scope>NUCLEOTIDE SEQUENCE</scope>
</reference>
<accession>A0AAU9V3T3</accession>
<evidence type="ECO:0000313" key="1">
    <source>
        <dbReference type="EMBL" id="CAH2104882.1"/>
    </source>
</evidence>
<evidence type="ECO:0000313" key="2">
    <source>
        <dbReference type="Proteomes" id="UP001153954"/>
    </source>
</evidence>
<dbReference type="GO" id="GO:0000124">
    <property type="term" value="C:SAGA complex"/>
    <property type="evidence" value="ECO:0007669"/>
    <property type="project" value="TreeGrafter"/>
</dbReference>
<dbReference type="Pfam" id="PF20206">
    <property type="entry name" value="Tra1_ring"/>
    <property type="match status" value="1"/>
</dbReference>
<protein>
    <recommendedName>
        <fullName evidence="3">FAT domain-containing protein</fullName>
    </recommendedName>
</protein>
<dbReference type="EMBL" id="CAKOGL010000027">
    <property type="protein sequence ID" value="CAH2104882.1"/>
    <property type="molecule type" value="Genomic_DNA"/>
</dbReference>
<dbReference type="PANTHER" id="PTHR11139:SF1">
    <property type="entry name" value="TRANSFORMATION_TRANSCRIPTION DOMAIN-ASSOCIATED PROTEIN"/>
    <property type="match status" value="1"/>
</dbReference>
<dbReference type="AlphaFoldDB" id="A0AAU9V3T3"/>